<sequence length="532" mass="59045">MNNNSGFNALATELYHLIAEELKNLGSIYALTRVSKRAYAAYNPLLYRNIESPALSTLAQTEKSRLPLDGPHPASFVKRIRLNFPFEDDPELIDEDEEREKAKKRKGPVALAEFKKLVPAAMDNVVFYAPHTGIKSIEFQCFDLSLAEAFNKVDFCVFSSLEKVLISCPFPTVTLRRSRAMAEALSCASLVSFALVFDQGNDIPDPNTISKLLRHVQRNCPNIQHLGLAIPEMKAGHSPKPIQRVLDDPSFVFPLLKKFYLLDSRDQDEPCRSFLIRHPSIEIFEYVGGPLNGDDFAGHLDPLILPNVVQTTAFLHDGISLCASNARPIEQLCLLMLPQFFPDDWDDRLKAALEGTKTLRRLVVYDEYDFSAGGIGLYQTRAFTAACPGLTHFECTLDVVTGRTIASLREFYSTVVSNLPALKHLKVKTLIAEYSPASCTLCAVRQDHLTTLDTATHDHRALETVEVMVFSILVDGLPGLRARYCFVKEVKGLDGGGDKGVGGRGGIVLAKKEDREEFGKGIIDVQIHTFGV</sequence>
<proteinExistence type="predicted"/>
<reference evidence="1 2" key="1">
    <citation type="submission" date="2014-04" db="EMBL/GenBank/DDBJ databases">
        <title>Evolutionary Origins and Diversification of the Mycorrhizal Mutualists.</title>
        <authorList>
            <consortium name="DOE Joint Genome Institute"/>
            <consortium name="Mycorrhizal Genomics Consortium"/>
            <person name="Kohler A."/>
            <person name="Kuo A."/>
            <person name="Nagy L.G."/>
            <person name="Floudas D."/>
            <person name="Copeland A."/>
            <person name="Barry K.W."/>
            <person name="Cichocki N."/>
            <person name="Veneault-Fourrey C."/>
            <person name="LaButti K."/>
            <person name="Lindquist E.A."/>
            <person name="Lipzen A."/>
            <person name="Lundell T."/>
            <person name="Morin E."/>
            <person name="Murat C."/>
            <person name="Riley R."/>
            <person name="Ohm R."/>
            <person name="Sun H."/>
            <person name="Tunlid A."/>
            <person name="Henrissat B."/>
            <person name="Grigoriev I.V."/>
            <person name="Hibbett D.S."/>
            <person name="Martin F."/>
        </authorList>
    </citation>
    <scope>NUCLEOTIDE SEQUENCE [LARGE SCALE GENOMIC DNA]</scope>
    <source>
        <strain evidence="1 2">FD-317 M1</strain>
    </source>
</reference>
<gene>
    <name evidence="1" type="ORF">GYMLUDRAFT_50517</name>
</gene>
<evidence type="ECO:0008006" key="3">
    <source>
        <dbReference type="Google" id="ProtNLM"/>
    </source>
</evidence>
<protein>
    <recommendedName>
        <fullName evidence="3">F-box domain-containing protein</fullName>
    </recommendedName>
</protein>
<accession>A0A0D0BB23</accession>
<organism evidence="1 2">
    <name type="scientific">Collybiopsis luxurians FD-317 M1</name>
    <dbReference type="NCBI Taxonomy" id="944289"/>
    <lineage>
        <taxon>Eukaryota</taxon>
        <taxon>Fungi</taxon>
        <taxon>Dikarya</taxon>
        <taxon>Basidiomycota</taxon>
        <taxon>Agaricomycotina</taxon>
        <taxon>Agaricomycetes</taxon>
        <taxon>Agaricomycetidae</taxon>
        <taxon>Agaricales</taxon>
        <taxon>Marasmiineae</taxon>
        <taxon>Omphalotaceae</taxon>
        <taxon>Collybiopsis</taxon>
        <taxon>Collybiopsis luxurians</taxon>
    </lineage>
</organism>
<keyword evidence="2" id="KW-1185">Reference proteome</keyword>
<dbReference type="EMBL" id="KN834862">
    <property type="protein sequence ID" value="KIK51496.1"/>
    <property type="molecule type" value="Genomic_DNA"/>
</dbReference>
<name>A0A0D0BB23_9AGAR</name>
<evidence type="ECO:0000313" key="2">
    <source>
        <dbReference type="Proteomes" id="UP000053593"/>
    </source>
</evidence>
<dbReference type="Proteomes" id="UP000053593">
    <property type="component" value="Unassembled WGS sequence"/>
</dbReference>
<dbReference type="HOGENOM" id="CLU_516831_0_0_1"/>
<evidence type="ECO:0000313" key="1">
    <source>
        <dbReference type="EMBL" id="KIK51496.1"/>
    </source>
</evidence>
<dbReference type="OrthoDB" id="3110962at2759"/>
<dbReference type="AlphaFoldDB" id="A0A0D0BB23"/>